<accession>A0A939C4H2</accession>
<feature type="transmembrane region" description="Helical" evidence="1">
    <location>
        <begin position="99"/>
        <end position="121"/>
    </location>
</feature>
<dbReference type="Proteomes" id="UP000809243">
    <property type="component" value="Unassembled WGS sequence"/>
</dbReference>
<sequence>MIAMAANIGNFFARLFLGGIIVTALNFVFYAVGLFLAARLLAMEKNTLGRALSVSLIILIVSFIPKIFFFVDEFFSLILMFTVMVAAVKTIYRCDWLNAVFAVIVATVIAVVASIALNPLFTNLAFETDLLF</sequence>
<gene>
    <name evidence="2" type="ORF">JW744_01910</name>
</gene>
<keyword evidence="1" id="KW-0472">Membrane</keyword>
<proteinExistence type="predicted"/>
<name>A0A939C4H2_9ARCH</name>
<feature type="transmembrane region" description="Helical" evidence="1">
    <location>
        <begin position="48"/>
        <end position="68"/>
    </location>
</feature>
<keyword evidence="1" id="KW-0812">Transmembrane</keyword>
<comment type="caution">
    <text evidence="2">The sequence shown here is derived from an EMBL/GenBank/DDBJ whole genome shotgun (WGS) entry which is preliminary data.</text>
</comment>
<organism evidence="2 3">
    <name type="scientific">Candidatus Iainarchaeum sp</name>
    <dbReference type="NCBI Taxonomy" id="3101447"/>
    <lineage>
        <taxon>Archaea</taxon>
        <taxon>Candidatus Iainarchaeota</taxon>
        <taxon>Candidatus Iainarchaeia</taxon>
        <taxon>Candidatus Iainarchaeales</taxon>
        <taxon>Candidatus Iainarchaeaceae</taxon>
        <taxon>Candidatus Iainarchaeum</taxon>
    </lineage>
</organism>
<evidence type="ECO:0000313" key="3">
    <source>
        <dbReference type="Proteomes" id="UP000809243"/>
    </source>
</evidence>
<evidence type="ECO:0000256" key="1">
    <source>
        <dbReference type="SAM" id="Phobius"/>
    </source>
</evidence>
<keyword evidence="1" id="KW-1133">Transmembrane helix</keyword>
<reference evidence="2" key="1">
    <citation type="submission" date="2021-01" db="EMBL/GenBank/DDBJ databases">
        <title>Active Sulfur Cycling in an Early Earth Analoge.</title>
        <authorList>
            <person name="Hahn C.R."/>
            <person name="Youssef N.H."/>
            <person name="Elshahed M."/>
        </authorList>
    </citation>
    <scope>NUCLEOTIDE SEQUENCE</scope>
    <source>
        <strain evidence="2">Zod_Metabat.1151</strain>
    </source>
</reference>
<protein>
    <submittedName>
        <fullName evidence="2">Uncharacterized protein</fullName>
    </submittedName>
</protein>
<dbReference type="EMBL" id="JAFGDB010000031">
    <property type="protein sequence ID" value="MBN2067201.1"/>
    <property type="molecule type" value="Genomic_DNA"/>
</dbReference>
<feature type="transmembrane region" description="Helical" evidence="1">
    <location>
        <begin position="12"/>
        <end position="36"/>
    </location>
</feature>
<evidence type="ECO:0000313" key="2">
    <source>
        <dbReference type="EMBL" id="MBN2067201.1"/>
    </source>
</evidence>
<feature type="transmembrane region" description="Helical" evidence="1">
    <location>
        <begin position="74"/>
        <end position="92"/>
    </location>
</feature>
<dbReference type="AlphaFoldDB" id="A0A939C4H2"/>